<keyword evidence="3" id="KW-1185">Reference proteome</keyword>
<protein>
    <submittedName>
        <fullName evidence="2">Uncharacterized protein</fullName>
    </submittedName>
</protein>
<reference evidence="2 3" key="1">
    <citation type="submission" date="2019-07" db="EMBL/GenBank/DDBJ databases">
        <title>Whole genome shotgun sequence of Chitinophaga cymbidii NBRC 109752.</title>
        <authorList>
            <person name="Hosoyama A."/>
            <person name="Uohara A."/>
            <person name="Ohji S."/>
            <person name="Ichikawa N."/>
        </authorList>
    </citation>
    <scope>NUCLEOTIDE SEQUENCE [LARGE SCALE GENOMIC DNA]</scope>
    <source>
        <strain evidence="2 3">NBRC 109752</strain>
    </source>
</reference>
<proteinExistence type="predicted"/>
<feature type="transmembrane region" description="Helical" evidence="1">
    <location>
        <begin position="128"/>
        <end position="147"/>
    </location>
</feature>
<feature type="transmembrane region" description="Helical" evidence="1">
    <location>
        <begin position="23"/>
        <end position="42"/>
    </location>
</feature>
<sequence>MTNTCEPKTSIPMSQAMWFATRVWFTAVGVAPLLAVSLNYFYEQTGISDGPTSMISAGWVLIFPMFFVGFLFSLPSWFLLCLATHFLIMRGAEGKMLRRWLLPVASVLTLLPFGIIMAFSDWSLMDTFVMIAVVSYWVVICFGIMYYDPEGRAESWKEENGK</sequence>
<accession>A0A512RDU5</accession>
<feature type="transmembrane region" description="Helical" evidence="1">
    <location>
        <begin position="62"/>
        <end position="88"/>
    </location>
</feature>
<comment type="caution">
    <text evidence="2">The sequence shown here is derived from an EMBL/GenBank/DDBJ whole genome shotgun (WGS) entry which is preliminary data.</text>
</comment>
<dbReference type="AlphaFoldDB" id="A0A512RDU5"/>
<keyword evidence="1" id="KW-1133">Transmembrane helix</keyword>
<evidence type="ECO:0000256" key="1">
    <source>
        <dbReference type="SAM" id="Phobius"/>
    </source>
</evidence>
<gene>
    <name evidence="2" type="ORF">CCY01nite_01380</name>
</gene>
<dbReference type="Proteomes" id="UP000321436">
    <property type="component" value="Unassembled WGS sequence"/>
</dbReference>
<name>A0A512RDU5_9BACT</name>
<keyword evidence="1" id="KW-0812">Transmembrane</keyword>
<feature type="transmembrane region" description="Helical" evidence="1">
    <location>
        <begin position="100"/>
        <end position="122"/>
    </location>
</feature>
<evidence type="ECO:0000313" key="2">
    <source>
        <dbReference type="EMBL" id="GEP93878.1"/>
    </source>
</evidence>
<evidence type="ECO:0000313" key="3">
    <source>
        <dbReference type="Proteomes" id="UP000321436"/>
    </source>
</evidence>
<organism evidence="2 3">
    <name type="scientific">Chitinophaga cymbidii</name>
    <dbReference type="NCBI Taxonomy" id="1096750"/>
    <lineage>
        <taxon>Bacteria</taxon>
        <taxon>Pseudomonadati</taxon>
        <taxon>Bacteroidota</taxon>
        <taxon>Chitinophagia</taxon>
        <taxon>Chitinophagales</taxon>
        <taxon>Chitinophagaceae</taxon>
        <taxon>Chitinophaga</taxon>
    </lineage>
</organism>
<dbReference type="EMBL" id="BKAU01000001">
    <property type="protein sequence ID" value="GEP93878.1"/>
    <property type="molecule type" value="Genomic_DNA"/>
</dbReference>
<keyword evidence="1" id="KW-0472">Membrane</keyword>